<dbReference type="InterPro" id="IPR023627">
    <property type="entry name" value="Rcmb_RecR"/>
</dbReference>
<comment type="caution">
    <text evidence="7">Lacks conserved residue(s) required for the propagation of feature annotation.</text>
</comment>
<comment type="function">
    <text evidence="7">May play a role in DNA repair. It seems to be involved in an RecBC-independent recombinational process of DNA repair. It may act with RecF and RecO.</text>
</comment>
<evidence type="ECO:0000313" key="10">
    <source>
        <dbReference type="Proteomes" id="UP000320948"/>
    </source>
</evidence>
<evidence type="ECO:0000313" key="9">
    <source>
        <dbReference type="EMBL" id="TKW60758.1"/>
    </source>
</evidence>
<dbReference type="Proteomes" id="UP000320948">
    <property type="component" value="Unassembled WGS sequence"/>
</dbReference>
<keyword evidence="4 7" id="KW-0862">Zinc</keyword>
<dbReference type="GO" id="GO:0006281">
    <property type="term" value="P:DNA repair"/>
    <property type="evidence" value="ECO:0007669"/>
    <property type="project" value="UniProtKB-UniRule"/>
</dbReference>
<accession>A0A6N4QZW1</accession>
<dbReference type="InterPro" id="IPR006171">
    <property type="entry name" value="TOPRIM_dom"/>
</dbReference>
<reference evidence="9 10" key="1">
    <citation type="journal article" date="2017" name="Nat. Commun.">
        <title>In situ click chemistry generation of cyclooxygenase-2 inhibitors.</title>
        <authorList>
            <person name="Bhardwaj A."/>
            <person name="Kaur J."/>
            <person name="Wuest M."/>
            <person name="Wuest F."/>
        </authorList>
    </citation>
    <scope>NUCLEOTIDE SEQUENCE [LARGE SCALE GENOMIC DNA]</scope>
    <source>
        <strain evidence="9">S2_018_000_R2_106</strain>
    </source>
</reference>
<feature type="domain" description="Toprim" evidence="8">
    <location>
        <begin position="84"/>
        <end position="179"/>
    </location>
</feature>
<organism evidence="9 10">
    <name type="scientific">Blastochloris viridis</name>
    <name type="common">Rhodopseudomonas viridis</name>
    <dbReference type="NCBI Taxonomy" id="1079"/>
    <lineage>
        <taxon>Bacteria</taxon>
        <taxon>Pseudomonadati</taxon>
        <taxon>Pseudomonadota</taxon>
        <taxon>Alphaproteobacteria</taxon>
        <taxon>Hyphomicrobiales</taxon>
        <taxon>Blastochloridaceae</taxon>
        <taxon>Blastochloris</taxon>
    </lineage>
</organism>
<evidence type="ECO:0000256" key="1">
    <source>
        <dbReference type="ARBA" id="ARBA00022723"/>
    </source>
</evidence>
<dbReference type="Pfam" id="PF13662">
    <property type="entry name" value="Toprim_4"/>
    <property type="match status" value="1"/>
</dbReference>
<evidence type="ECO:0000256" key="4">
    <source>
        <dbReference type="ARBA" id="ARBA00022833"/>
    </source>
</evidence>
<comment type="similarity">
    <text evidence="7">Belongs to the RecR family.</text>
</comment>
<dbReference type="Gene3D" id="3.40.1360.10">
    <property type="match status" value="1"/>
</dbReference>
<dbReference type="NCBIfam" id="TIGR00615">
    <property type="entry name" value="recR"/>
    <property type="match status" value="1"/>
</dbReference>
<evidence type="ECO:0000256" key="3">
    <source>
        <dbReference type="ARBA" id="ARBA00022771"/>
    </source>
</evidence>
<dbReference type="Gene3D" id="1.10.8.420">
    <property type="entry name" value="RecR Domain 1"/>
    <property type="match status" value="1"/>
</dbReference>
<dbReference type="SMART" id="SM00493">
    <property type="entry name" value="TOPRIM"/>
    <property type="match status" value="1"/>
</dbReference>
<sequence>MALIPLPLERLLRQLGKLPGLGPRSAQRVALSLLQKPEALAELQRNLADVAAHLGICEHCGNLAFNGQAAPVCEVCANPARNTGVLCVVEGVADIWALERSGVFLGRYHVLGGVVSALNGVGPEDVRIPQLVKRVRAEEVQEVILALGASVDGQTTSQIITDRLLPLGVAVSTLAKGMPVGAAVDYLDEGTLSLALAGRQRVA</sequence>
<dbReference type="SUPFAM" id="SSF111304">
    <property type="entry name" value="Recombination protein RecR"/>
    <property type="match status" value="1"/>
</dbReference>
<dbReference type="AlphaFoldDB" id="A0A6N4QZW1"/>
<dbReference type="EMBL" id="VAFM01000002">
    <property type="protein sequence ID" value="TKW60758.1"/>
    <property type="molecule type" value="Genomic_DNA"/>
</dbReference>
<evidence type="ECO:0000256" key="7">
    <source>
        <dbReference type="HAMAP-Rule" id="MF_00017"/>
    </source>
</evidence>
<dbReference type="Pfam" id="PF21175">
    <property type="entry name" value="RecR_C"/>
    <property type="match status" value="1"/>
</dbReference>
<keyword evidence="6 7" id="KW-0234">DNA repair</keyword>
<dbReference type="GO" id="GO:0006310">
    <property type="term" value="P:DNA recombination"/>
    <property type="evidence" value="ECO:0007669"/>
    <property type="project" value="UniProtKB-UniRule"/>
</dbReference>
<evidence type="ECO:0000259" key="8">
    <source>
        <dbReference type="PROSITE" id="PS50880"/>
    </source>
</evidence>
<keyword evidence="1 7" id="KW-0479">Metal-binding</keyword>
<comment type="caution">
    <text evidence="9">The sequence shown here is derived from an EMBL/GenBank/DDBJ whole genome shotgun (WGS) entry which is preliminary data.</text>
</comment>
<dbReference type="PROSITE" id="PS50880">
    <property type="entry name" value="TOPRIM"/>
    <property type="match status" value="1"/>
</dbReference>
<protein>
    <recommendedName>
        <fullName evidence="7">Recombination protein RecR</fullName>
    </recommendedName>
</protein>
<dbReference type="GO" id="GO:0003677">
    <property type="term" value="F:DNA binding"/>
    <property type="evidence" value="ECO:0007669"/>
    <property type="project" value="UniProtKB-UniRule"/>
</dbReference>
<name>A0A6N4QZW1_BLAVI</name>
<proteinExistence type="inferred from homology"/>
<dbReference type="InterPro" id="IPR034137">
    <property type="entry name" value="TOPRIM_RecR"/>
</dbReference>
<dbReference type="CDD" id="cd01025">
    <property type="entry name" value="TOPRIM_recR"/>
    <property type="match status" value="1"/>
</dbReference>
<gene>
    <name evidence="7 9" type="primary">recR</name>
    <name evidence="9" type="ORF">DI628_07640</name>
</gene>
<keyword evidence="3 7" id="KW-0863">Zinc-finger</keyword>
<dbReference type="Pfam" id="PF21176">
    <property type="entry name" value="RecR_HhH"/>
    <property type="match status" value="1"/>
</dbReference>
<evidence type="ECO:0000256" key="6">
    <source>
        <dbReference type="ARBA" id="ARBA00023204"/>
    </source>
</evidence>
<dbReference type="InterPro" id="IPR000093">
    <property type="entry name" value="DNA_Rcmb_RecR"/>
</dbReference>
<dbReference type="PANTHER" id="PTHR30446:SF0">
    <property type="entry name" value="RECOMBINATION PROTEIN RECR"/>
    <property type="match status" value="1"/>
</dbReference>
<evidence type="ECO:0000256" key="5">
    <source>
        <dbReference type="ARBA" id="ARBA00023172"/>
    </source>
</evidence>
<dbReference type="PANTHER" id="PTHR30446">
    <property type="entry name" value="RECOMBINATION PROTEIN RECR"/>
    <property type="match status" value="1"/>
</dbReference>
<dbReference type="GO" id="GO:0008270">
    <property type="term" value="F:zinc ion binding"/>
    <property type="evidence" value="ECO:0007669"/>
    <property type="project" value="UniProtKB-KW"/>
</dbReference>
<keyword evidence="5 7" id="KW-0233">DNA recombination</keyword>
<evidence type="ECO:0000256" key="2">
    <source>
        <dbReference type="ARBA" id="ARBA00022763"/>
    </source>
</evidence>
<keyword evidence="2 7" id="KW-0227">DNA damage</keyword>
<dbReference type="HAMAP" id="MF_00017">
    <property type="entry name" value="RecR"/>
    <property type="match status" value="1"/>
</dbReference>